<feature type="domain" description="Helicase C-terminal" evidence="6">
    <location>
        <begin position="1"/>
        <end position="73"/>
    </location>
</feature>
<dbReference type="GO" id="GO:0003723">
    <property type="term" value="F:RNA binding"/>
    <property type="evidence" value="ECO:0007669"/>
    <property type="project" value="UniProtKB-UniRule"/>
</dbReference>
<keyword evidence="4 5" id="KW-0694">RNA-binding</keyword>
<protein>
    <recommendedName>
        <fullName evidence="5">ATP-dependent RNA helicase</fullName>
        <ecNumber evidence="5">3.6.4.13</ecNumber>
    </recommendedName>
</protein>
<dbReference type="PANTHER" id="PTHR24031">
    <property type="entry name" value="RNA HELICASE"/>
    <property type="match status" value="1"/>
</dbReference>
<evidence type="ECO:0000256" key="3">
    <source>
        <dbReference type="ARBA" id="ARBA00022840"/>
    </source>
</evidence>
<evidence type="ECO:0000256" key="2">
    <source>
        <dbReference type="ARBA" id="ARBA00022801"/>
    </source>
</evidence>
<evidence type="ECO:0000259" key="6">
    <source>
        <dbReference type="PROSITE" id="PS51194"/>
    </source>
</evidence>
<dbReference type="WBParaSite" id="ECPE_0001578201-mRNA-1">
    <property type="protein sequence ID" value="ECPE_0001578201-mRNA-1"/>
    <property type="gene ID" value="ECPE_0001578201"/>
</dbReference>
<dbReference type="Gene3D" id="3.40.50.300">
    <property type="entry name" value="P-loop containing nucleotide triphosphate hydrolases"/>
    <property type="match status" value="1"/>
</dbReference>
<organism evidence="9">
    <name type="scientific">Echinostoma caproni</name>
    <dbReference type="NCBI Taxonomy" id="27848"/>
    <lineage>
        <taxon>Eukaryota</taxon>
        <taxon>Metazoa</taxon>
        <taxon>Spiralia</taxon>
        <taxon>Lophotrochozoa</taxon>
        <taxon>Platyhelminthes</taxon>
        <taxon>Trematoda</taxon>
        <taxon>Digenea</taxon>
        <taxon>Plagiorchiida</taxon>
        <taxon>Echinostomata</taxon>
        <taxon>Echinostomatoidea</taxon>
        <taxon>Echinostomatidae</taxon>
        <taxon>Echinostoma</taxon>
    </lineage>
</organism>
<evidence type="ECO:0000256" key="4">
    <source>
        <dbReference type="ARBA" id="ARBA00022884"/>
    </source>
</evidence>
<evidence type="ECO:0000256" key="5">
    <source>
        <dbReference type="RuleBase" id="RU365068"/>
    </source>
</evidence>
<dbReference type="Pfam" id="PF00271">
    <property type="entry name" value="Helicase_C"/>
    <property type="match status" value="1"/>
</dbReference>
<comment type="catalytic activity">
    <reaction evidence="5">
        <text>ATP + H2O = ADP + phosphate + H(+)</text>
        <dbReference type="Rhea" id="RHEA:13065"/>
        <dbReference type="ChEBI" id="CHEBI:15377"/>
        <dbReference type="ChEBI" id="CHEBI:15378"/>
        <dbReference type="ChEBI" id="CHEBI:30616"/>
        <dbReference type="ChEBI" id="CHEBI:43474"/>
        <dbReference type="ChEBI" id="CHEBI:456216"/>
        <dbReference type="EC" id="3.6.4.13"/>
    </reaction>
</comment>
<gene>
    <name evidence="7" type="ORF">ECPE_LOCUS15742</name>
</gene>
<keyword evidence="5" id="KW-0347">Helicase</keyword>
<dbReference type="SUPFAM" id="SSF52540">
    <property type="entry name" value="P-loop containing nucleoside triphosphate hydrolases"/>
    <property type="match status" value="1"/>
</dbReference>
<dbReference type="GO" id="GO:0003724">
    <property type="term" value="F:RNA helicase activity"/>
    <property type="evidence" value="ECO:0007669"/>
    <property type="project" value="UniProtKB-EC"/>
</dbReference>
<evidence type="ECO:0000313" key="9">
    <source>
        <dbReference type="WBParaSite" id="ECPE_0001578201-mRNA-1"/>
    </source>
</evidence>
<evidence type="ECO:0000313" key="7">
    <source>
        <dbReference type="EMBL" id="VDP93014.1"/>
    </source>
</evidence>
<dbReference type="EC" id="3.6.4.13" evidence="5"/>
<keyword evidence="2 5" id="KW-0378">Hydrolase</keyword>
<keyword evidence="8" id="KW-1185">Reference proteome</keyword>
<comment type="function">
    <text evidence="5">RNA helicase.</text>
</comment>
<reference evidence="9" key="1">
    <citation type="submission" date="2016-06" db="UniProtKB">
        <authorList>
            <consortium name="WormBaseParasite"/>
        </authorList>
    </citation>
    <scope>IDENTIFICATION</scope>
</reference>
<dbReference type="OrthoDB" id="7396459at2759"/>
<dbReference type="AlphaFoldDB" id="A0A183B957"/>
<dbReference type="GO" id="GO:0005524">
    <property type="term" value="F:ATP binding"/>
    <property type="evidence" value="ECO:0007669"/>
    <property type="project" value="UniProtKB-UniRule"/>
</dbReference>
<dbReference type="Proteomes" id="UP000272942">
    <property type="component" value="Unassembled WGS sequence"/>
</dbReference>
<evidence type="ECO:0000256" key="1">
    <source>
        <dbReference type="ARBA" id="ARBA00022741"/>
    </source>
</evidence>
<keyword evidence="1 5" id="KW-0547">Nucleotide-binding</keyword>
<dbReference type="InterPro" id="IPR027417">
    <property type="entry name" value="P-loop_NTPase"/>
</dbReference>
<dbReference type="PROSITE" id="PS51194">
    <property type="entry name" value="HELICASE_CTER"/>
    <property type="match status" value="1"/>
</dbReference>
<keyword evidence="3 5" id="KW-0067">ATP-binding</keyword>
<reference evidence="7 8" key="2">
    <citation type="submission" date="2018-11" db="EMBL/GenBank/DDBJ databases">
        <authorList>
            <consortium name="Pathogen Informatics"/>
        </authorList>
    </citation>
    <scope>NUCLEOTIDE SEQUENCE [LARGE SCALE GENOMIC DNA]</scope>
    <source>
        <strain evidence="7 8">Egypt</strain>
    </source>
</reference>
<sequence>MARGVDIPKVSWVLQCDPPTSTNAFVHRCGRTARCGAEGRALLFLSPNEVAYVNFLEINQKVHLAELSPDNLERLCVPETGGQLTPDAITSRIRCLCKKDK</sequence>
<name>A0A183B957_9TREM</name>
<accession>A0A183B957</accession>
<dbReference type="InterPro" id="IPR001650">
    <property type="entry name" value="Helicase_C-like"/>
</dbReference>
<evidence type="ECO:0000313" key="8">
    <source>
        <dbReference type="Proteomes" id="UP000272942"/>
    </source>
</evidence>
<dbReference type="EMBL" id="UZAN01061614">
    <property type="protein sequence ID" value="VDP93014.1"/>
    <property type="molecule type" value="Genomic_DNA"/>
</dbReference>
<dbReference type="GO" id="GO:0016787">
    <property type="term" value="F:hydrolase activity"/>
    <property type="evidence" value="ECO:0007669"/>
    <property type="project" value="UniProtKB-KW"/>
</dbReference>
<comment type="domain">
    <text evidence="5">The Q motif is unique to and characteristic of the DEAD box family of RNA helicases and controls ATP binding and hydrolysis.</text>
</comment>
<proteinExistence type="inferred from homology"/>
<comment type="similarity">
    <text evidence="5">Belongs to the DEAD box helicase family.</text>
</comment>